<sequence length="152" mass="17610">MKLEFHPMTEADIPALIPPMTRAFDDDSRRFRGELRGGPYGYDDGSFLRRYGLCDRASSPFTIRVDGSPVGAFIVYWQRHGESVLGNLFLDPSVQDRGLGLETWLYIESHFPSRAWRLETPAWAVRNHCFYEKCGFRRTGQDGQRVIYRKTQ</sequence>
<comment type="caution">
    <text evidence="2">The sequence shown here is derived from an EMBL/GenBank/DDBJ whole genome shotgun (WGS) entry which is preliminary data.</text>
</comment>
<name>A0ABQ6BTF5_9NEIS</name>
<evidence type="ECO:0000313" key="3">
    <source>
        <dbReference type="Proteomes" id="UP001156836"/>
    </source>
</evidence>
<dbReference type="Proteomes" id="UP001156836">
    <property type="component" value="Unassembled WGS sequence"/>
</dbReference>
<reference evidence="3" key="1">
    <citation type="journal article" date="2019" name="Int. J. Syst. Evol. Microbiol.">
        <title>The Global Catalogue of Microorganisms (GCM) 10K type strain sequencing project: providing services to taxonomists for standard genome sequencing and annotation.</title>
        <authorList>
            <consortium name="The Broad Institute Genomics Platform"/>
            <consortium name="The Broad Institute Genome Sequencing Center for Infectious Disease"/>
            <person name="Wu L."/>
            <person name="Ma J."/>
        </authorList>
    </citation>
    <scope>NUCLEOTIDE SEQUENCE [LARGE SCALE GENOMIC DNA]</scope>
    <source>
        <strain evidence="3">NBRC 104970</strain>
    </source>
</reference>
<organism evidence="2 3">
    <name type="scientific">Chitiniphilus shinanonensis</name>
    <dbReference type="NCBI Taxonomy" id="553088"/>
    <lineage>
        <taxon>Bacteria</taxon>
        <taxon>Pseudomonadati</taxon>
        <taxon>Pseudomonadota</taxon>
        <taxon>Betaproteobacteria</taxon>
        <taxon>Neisseriales</taxon>
        <taxon>Chitinibacteraceae</taxon>
        <taxon>Chitiniphilus</taxon>
    </lineage>
</organism>
<evidence type="ECO:0000259" key="1">
    <source>
        <dbReference type="PROSITE" id="PS51186"/>
    </source>
</evidence>
<dbReference type="InterPro" id="IPR016181">
    <property type="entry name" value="Acyl_CoA_acyltransferase"/>
</dbReference>
<dbReference type="SUPFAM" id="SSF55729">
    <property type="entry name" value="Acyl-CoA N-acyltransferases (Nat)"/>
    <property type="match status" value="1"/>
</dbReference>
<dbReference type="Pfam" id="PF00583">
    <property type="entry name" value="Acetyltransf_1"/>
    <property type="match status" value="1"/>
</dbReference>
<proteinExistence type="predicted"/>
<dbReference type="RefSeq" id="WP_018748450.1">
    <property type="nucleotide sequence ID" value="NZ_BSOZ01000041.1"/>
</dbReference>
<feature type="domain" description="N-acetyltransferase" evidence="1">
    <location>
        <begin position="3"/>
        <end position="152"/>
    </location>
</feature>
<accession>A0ABQ6BTF5</accession>
<protein>
    <recommendedName>
        <fullName evidence="1">N-acetyltransferase domain-containing protein</fullName>
    </recommendedName>
</protein>
<gene>
    <name evidence="2" type="ORF">GCM10007860_24450</name>
</gene>
<evidence type="ECO:0000313" key="2">
    <source>
        <dbReference type="EMBL" id="GLS05295.1"/>
    </source>
</evidence>
<dbReference type="Gene3D" id="3.40.630.30">
    <property type="match status" value="1"/>
</dbReference>
<dbReference type="PROSITE" id="PS51186">
    <property type="entry name" value="GNAT"/>
    <property type="match status" value="1"/>
</dbReference>
<dbReference type="EMBL" id="BSOZ01000041">
    <property type="protein sequence ID" value="GLS05295.1"/>
    <property type="molecule type" value="Genomic_DNA"/>
</dbReference>
<dbReference type="InterPro" id="IPR000182">
    <property type="entry name" value="GNAT_dom"/>
</dbReference>
<keyword evidence="3" id="KW-1185">Reference proteome</keyword>